<keyword evidence="5 7" id="KW-0813">Transport</keyword>
<protein>
    <recommendedName>
        <fullName evidence="4 7">Phosphate-binding protein PstS</fullName>
    </recommendedName>
</protein>
<dbReference type="PIRSF" id="PIRSF002756">
    <property type="entry name" value="PstS"/>
    <property type="match status" value="1"/>
</dbReference>
<evidence type="ECO:0000256" key="3">
    <source>
        <dbReference type="ARBA" id="ARBA00011529"/>
    </source>
</evidence>
<evidence type="ECO:0000259" key="9">
    <source>
        <dbReference type="Pfam" id="PF12849"/>
    </source>
</evidence>
<evidence type="ECO:0000256" key="7">
    <source>
        <dbReference type="PIRNR" id="PIRNR002756"/>
    </source>
</evidence>
<evidence type="ECO:0000313" key="10">
    <source>
        <dbReference type="EMBL" id="MFC2999988.1"/>
    </source>
</evidence>
<accession>A0ABV7BU01</accession>
<comment type="subunit">
    <text evidence="3 7">The complex is composed of two ATP-binding proteins (PstB), two transmembrane proteins (PstC and PstA) and a solute-binding protein (PstS).</text>
</comment>
<gene>
    <name evidence="10" type="primary">pstS</name>
    <name evidence="10" type="ORF">ACFOD3_08785</name>
</gene>
<comment type="function">
    <text evidence="1 7">Part of the ABC transporter complex PstSACB involved in phosphate import.</text>
</comment>
<dbReference type="EMBL" id="JBHRSB010000002">
    <property type="protein sequence ID" value="MFC2999988.1"/>
    <property type="molecule type" value="Genomic_DNA"/>
</dbReference>
<name>A0ABV7BU01_9PROT</name>
<reference evidence="11" key="1">
    <citation type="journal article" date="2019" name="Int. J. Syst. Evol. Microbiol.">
        <title>The Global Catalogue of Microorganisms (GCM) 10K type strain sequencing project: providing services to taxonomists for standard genome sequencing and annotation.</title>
        <authorList>
            <consortium name="The Broad Institute Genomics Platform"/>
            <consortium name="The Broad Institute Genome Sequencing Center for Infectious Disease"/>
            <person name="Wu L."/>
            <person name="Ma J."/>
        </authorList>
    </citation>
    <scope>NUCLEOTIDE SEQUENCE [LARGE SCALE GENOMIC DNA]</scope>
    <source>
        <strain evidence="11">CGMCC 1.16855</strain>
    </source>
</reference>
<evidence type="ECO:0000256" key="2">
    <source>
        <dbReference type="ARBA" id="ARBA00008725"/>
    </source>
</evidence>
<feature type="domain" description="PBP" evidence="9">
    <location>
        <begin position="26"/>
        <end position="249"/>
    </location>
</feature>
<dbReference type="NCBIfam" id="TIGR00975">
    <property type="entry name" value="3a0107s03"/>
    <property type="match status" value="1"/>
</dbReference>
<dbReference type="Gene3D" id="3.40.190.10">
    <property type="entry name" value="Periplasmic binding protein-like II"/>
    <property type="match status" value="2"/>
</dbReference>
<comment type="similarity">
    <text evidence="2 7">Belongs to the PstS family.</text>
</comment>
<keyword evidence="6 7" id="KW-0592">Phosphate transport</keyword>
<evidence type="ECO:0000256" key="6">
    <source>
        <dbReference type="ARBA" id="ARBA00022592"/>
    </source>
</evidence>
<dbReference type="PANTHER" id="PTHR42996">
    <property type="entry name" value="PHOSPHATE-BINDING PROTEIN PSTS"/>
    <property type="match status" value="1"/>
</dbReference>
<sequence length="353" mass="37891">MNRRTLLLGTGAAFGAGMLNARGAMAQSATITGAGATFPRPVYERWGNAARQPTGIQLNYQSIGSGGGINQITNRTVDFGATDAPRTVEQLREGNLMQFPTVMGSIVLIVNLPGVADRQLRLTPEVIADIFFGRLTRWNDSRITELNRNLRIPGLPISVAYRADASGTTWGFTNYLARVSSAWKDGPGAGTSIQWPAGQGARGNEGVSNAVRNTPGAIGYAENAYAVVNRLVTTQIRNKAGNFVEPVQATFVAAADAADWSVPNMAPDTLDLPGANAWPMTVGTYILLPTNPAADKVEASRNTMKFFDWCFKNGDQIAGQLEYIPLPESVTNVIRRNWASMVKTPSGEAIWTA</sequence>
<dbReference type="SUPFAM" id="SSF53850">
    <property type="entry name" value="Periplasmic binding protein-like II"/>
    <property type="match status" value="1"/>
</dbReference>
<keyword evidence="11" id="KW-1185">Reference proteome</keyword>
<proteinExistence type="inferred from homology"/>
<evidence type="ECO:0000313" key="11">
    <source>
        <dbReference type="Proteomes" id="UP001595420"/>
    </source>
</evidence>
<evidence type="ECO:0000256" key="5">
    <source>
        <dbReference type="ARBA" id="ARBA00022448"/>
    </source>
</evidence>
<dbReference type="PANTHER" id="PTHR42996:SF1">
    <property type="entry name" value="PHOSPHATE-BINDING PROTEIN PSTS"/>
    <property type="match status" value="1"/>
</dbReference>
<dbReference type="InterPro" id="IPR005673">
    <property type="entry name" value="ABC_phos-bd_PstS"/>
</dbReference>
<feature type="signal peptide" evidence="8">
    <location>
        <begin position="1"/>
        <end position="26"/>
    </location>
</feature>
<dbReference type="Pfam" id="PF12849">
    <property type="entry name" value="PBP_like_2"/>
    <property type="match status" value="1"/>
</dbReference>
<evidence type="ECO:0000256" key="1">
    <source>
        <dbReference type="ARBA" id="ARBA00002841"/>
    </source>
</evidence>
<dbReference type="InterPro" id="IPR024370">
    <property type="entry name" value="PBP_domain"/>
</dbReference>
<evidence type="ECO:0000256" key="8">
    <source>
        <dbReference type="SAM" id="SignalP"/>
    </source>
</evidence>
<keyword evidence="8" id="KW-0732">Signal</keyword>
<evidence type="ECO:0000256" key="4">
    <source>
        <dbReference type="ARBA" id="ARBA00021889"/>
    </source>
</evidence>
<organism evidence="10 11">
    <name type="scientific">Falsiroseomonas tokyonensis</name>
    <dbReference type="NCBI Taxonomy" id="430521"/>
    <lineage>
        <taxon>Bacteria</taxon>
        <taxon>Pseudomonadati</taxon>
        <taxon>Pseudomonadota</taxon>
        <taxon>Alphaproteobacteria</taxon>
        <taxon>Acetobacterales</taxon>
        <taxon>Roseomonadaceae</taxon>
        <taxon>Falsiroseomonas</taxon>
    </lineage>
</organism>
<dbReference type="RefSeq" id="WP_343215185.1">
    <property type="nucleotide sequence ID" value="NZ_JAFNJS010000002.1"/>
</dbReference>
<dbReference type="InterPro" id="IPR050962">
    <property type="entry name" value="Phosphate-bind_PstS"/>
</dbReference>
<dbReference type="CDD" id="cd13565">
    <property type="entry name" value="PBP2_PstS"/>
    <property type="match status" value="1"/>
</dbReference>
<dbReference type="Proteomes" id="UP001595420">
    <property type="component" value="Unassembled WGS sequence"/>
</dbReference>
<comment type="caution">
    <text evidence="10">The sequence shown here is derived from an EMBL/GenBank/DDBJ whole genome shotgun (WGS) entry which is preliminary data.</text>
</comment>
<feature type="chain" id="PRO_5046123366" description="Phosphate-binding protein PstS" evidence="8">
    <location>
        <begin position="27"/>
        <end position="353"/>
    </location>
</feature>